<dbReference type="NCBIfam" id="TIGR04108">
    <property type="entry name" value="HutX"/>
    <property type="match status" value="1"/>
</dbReference>
<dbReference type="EMBL" id="QETA01000006">
    <property type="protein sequence ID" value="PWF21881.1"/>
    <property type="molecule type" value="Genomic_DNA"/>
</dbReference>
<proteinExistence type="predicted"/>
<dbReference type="AlphaFoldDB" id="A0A2V1JV77"/>
<protein>
    <submittedName>
        <fullName evidence="1">Heme utilization cystosolic carrier protein HutX</fullName>
    </submittedName>
</protein>
<dbReference type="RefSeq" id="WP_109062697.1">
    <property type="nucleotide sequence ID" value="NZ_QETA01000006.1"/>
</dbReference>
<sequence length="183" mass="20092">MSIASTHSIPAEADQARVALRVALADNPDGILESLAAQHQVSLQTVIDCLPVQVRRQAPGSVFIDAFEDIASWGDVTLIVHTADAIIEFSGPLPVGKTGHGYYNLQGGGVVSGHLRADRCGAIYFVRRPFMGKETRSILFFNLEGTAMFKVYVGRDENRELRQDQLLRFDALEQRLAVQEPQA</sequence>
<name>A0A2V1JV77_9BURK</name>
<gene>
    <name evidence="1" type="primary">hutX</name>
    <name evidence="1" type="ORF">DD235_13910</name>
</gene>
<organism evidence="1 2">
    <name type="scientific">Corticimicrobacter populi</name>
    <dbReference type="NCBI Taxonomy" id="2175229"/>
    <lineage>
        <taxon>Bacteria</taxon>
        <taxon>Pseudomonadati</taxon>
        <taxon>Pseudomonadota</taxon>
        <taxon>Betaproteobacteria</taxon>
        <taxon>Burkholderiales</taxon>
        <taxon>Alcaligenaceae</taxon>
        <taxon>Corticimicrobacter</taxon>
    </lineage>
</organism>
<keyword evidence="2" id="KW-1185">Reference proteome</keyword>
<evidence type="ECO:0000313" key="2">
    <source>
        <dbReference type="Proteomes" id="UP000245212"/>
    </source>
</evidence>
<dbReference type="Gene3D" id="3.40.1570.10">
    <property type="entry name" value="HemS/ChuS/ChuX like domains"/>
    <property type="match status" value="1"/>
</dbReference>
<dbReference type="Pfam" id="PF06228">
    <property type="entry name" value="ChuX_HutX"/>
    <property type="match status" value="1"/>
</dbReference>
<comment type="caution">
    <text evidence="1">The sequence shown here is derived from an EMBL/GenBank/DDBJ whole genome shotgun (WGS) entry which is preliminary data.</text>
</comment>
<dbReference type="InterPro" id="IPR010413">
    <property type="entry name" value="HutX-like"/>
</dbReference>
<evidence type="ECO:0000313" key="1">
    <source>
        <dbReference type="EMBL" id="PWF21881.1"/>
    </source>
</evidence>
<dbReference type="SUPFAM" id="SSF144064">
    <property type="entry name" value="Heme iron utilization protein-like"/>
    <property type="match status" value="1"/>
</dbReference>
<dbReference type="PIRSF" id="PIRSF030840">
    <property type="entry name" value="DUF1008"/>
    <property type="match status" value="1"/>
</dbReference>
<dbReference type="Proteomes" id="UP000245212">
    <property type="component" value="Unassembled WGS sequence"/>
</dbReference>
<dbReference type="InterPro" id="IPR053733">
    <property type="entry name" value="Heme_Transport_Util_sf"/>
</dbReference>
<accession>A0A2V1JV77</accession>
<dbReference type="CDD" id="cd16829">
    <property type="entry name" value="ChuX_HutX-like"/>
    <property type="match status" value="1"/>
</dbReference>
<reference evidence="2" key="1">
    <citation type="submission" date="2018-05" db="EMBL/GenBank/DDBJ databases">
        <authorList>
            <person name="Li Y."/>
        </authorList>
    </citation>
    <scope>NUCLEOTIDE SEQUENCE [LARGE SCALE GENOMIC DNA]</scope>
    <source>
        <strain evidence="2">3d-2-2</strain>
    </source>
</reference>